<name>A0A8X8Z9T8_SALSN</name>
<dbReference type="GO" id="GO:0005634">
    <property type="term" value="C:nucleus"/>
    <property type="evidence" value="ECO:0007669"/>
    <property type="project" value="UniProtKB-SubCell"/>
</dbReference>
<reference evidence="4" key="2">
    <citation type="submission" date="2020-08" db="EMBL/GenBank/DDBJ databases">
        <title>Plant Genome Project.</title>
        <authorList>
            <person name="Zhang R.-G."/>
        </authorList>
    </citation>
    <scope>NUCLEOTIDE SEQUENCE</scope>
    <source>
        <strain evidence="4">Huo1</strain>
        <tissue evidence="4">Leaf</tissue>
    </source>
</reference>
<feature type="signal peptide" evidence="3">
    <location>
        <begin position="1"/>
        <end position="17"/>
    </location>
</feature>
<sequence length="108" mass="11657">MLFSTLLFVTISWRCNSGLIMHKAPFIEELEEQMQKLHEERARAIVERRAADNDDEISEIELAIAAARAELSKGSSAEKVSAAIAASQAASANARAAIGAPVELDEFG</sequence>
<comment type="subcellular location">
    <subcellularLocation>
        <location evidence="1">Nucleus</location>
    </subcellularLocation>
</comment>
<evidence type="ECO:0000313" key="5">
    <source>
        <dbReference type="Proteomes" id="UP000298416"/>
    </source>
</evidence>
<keyword evidence="2" id="KW-0539">Nucleus</keyword>
<reference evidence="4" key="1">
    <citation type="submission" date="2018-01" db="EMBL/GenBank/DDBJ databases">
        <authorList>
            <person name="Mao J.F."/>
        </authorList>
    </citation>
    <scope>NUCLEOTIDE SEQUENCE</scope>
    <source>
        <strain evidence="4">Huo1</strain>
        <tissue evidence="4">Leaf</tissue>
    </source>
</reference>
<organism evidence="4">
    <name type="scientific">Salvia splendens</name>
    <name type="common">Scarlet sage</name>
    <dbReference type="NCBI Taxonomy" id="180675"/>
    <lineage>
        <taxon>Eukaryota</taxon>
        <taxon>Viridiplantae</taxon>
        <taxon>Streptophyta</taxon>
        <taxon>Embryophyta</taxon>
        <taxon>Tracheophyta</taxon>
        <taxon>Spermatophyta</taxon>
        <taxon>Magnoliopsida</taxon>
        <taxon>eudicotyledons</taxon>
        <taxon>Gunneridae</taxon>
        <taxon>Pentapetalae</taxon>
        <taxon>asterids</taxon>
        <taxon>lamiids</taxon>
        <taxon>Lamiales</taxon>
        <taxon>Lamiaceae</taxon>
        <taxon>Nepetoideae</taxon>
        <taxon>Mentheae</taxon>
        <taxon>Salviinae</taxon>
        <taxon>Salvia</taxon>
        <taxon>Salvia subgen. Calosphace</taxon>
        <taxon>core Calosphace</taxon>
    </lineage>
</organism>
<evidence type="ECO:0000256" key="3">
    <source>
        <dbReference type="SAM" id="SignalP"/>
    </source>
</evidence>
<protein>
    <submittedName>
        <fullName evidence="4">Uncharacterized protein</fullName>
    </submittedName>
</protein>
<gene>
    <name evidence="4" type="ORF">SASPL_142817</name>
</gene>
<proteinExistence type="predicted"/>
<keyword evidence="3" id="KW-0732">Signal</keyword>
<evidence type="ECO:0000256" key="1">
    <source>
        <dbReference type="ARBA" id="ARBA00004123"/>
    </source>
</evidence>
<dbReference type="EMBL" id="PNBA02000016">
    <property type="protein sequence ID" value="KAG6396662.1"/>
    <property type="molecule type" value="Genomic_DNA"/>
</dbReference>
<dbReference type="GO" id="GO:0000398">
    <property type="term" value="P:mRNA splicing, via spliceosome"/>
    <property type="evidence" value="ECO:0007669"/>
    <property type="project" value="InterPro"/>
</dbReference>
<comment type="caution">
    <text evidence="4">The sequence shown here is derived from an EMBL/GenBank/DDBJ whole genome shotgun (WGS) entry which is preliminary data.</text>
</comment>
<evidence type="ECO:0000256" key="2">
    <source>
        <dbReference type="ARBA" id="ARBA00023242"/>
    </source>
</evidence>
<dbReference type="PANTHER" id="PTHR12214:SF0">
    <property type="entry name" value="LD29489P"/>
    <property type="match status" value="1"/>
</dbReference>
<keyword evidence="5" id="KW-1185">Reference proteome</keyword>
<dbReference type="AlphaFoldDB" id="A0A8X8Z9T8"/>
<dbReference type="GO" id="GO:0003677">
    <property type="term" value="F:DNA binding"/>
    <property type="evidence" value="ECO:0007669"/>
    <property type="project" value="InterPro"/>
</dbReference>
<dbReference type="Proteomes" id="UP000298416">
    <property type="component" value="Unassembled WGS sequence"/>
</dbReference>
<dbReference type="InterPro" id="IPR012890">
    <property type="entry name" value="GCFC2-like"/>
</dbReference>
<accession>A0A8X8Z9T8</accession>
<feature type="chain" id="PRO_5036492914" evidence="3">
    <location>
        <begin position="18"/>
        <end position="108"/>
    </location>
</feature>
<evidence type="ECO:0000313" key="4">
    <source>
        <dbReference type="EMBL" id="KAG6396662.1"/>
    </source>
</evidence>
<dbReference type="PANTHER" id="PTHR12214">
    <property type="entry name" value="GC-RICH SEQUENCE DNA-BINDING FACTOR"/>
    <property type="match status" value="1"/>
</dbReference>